<comment type="similarity">
    <text evidence="2 9">Belongs to the class-IV pyridoxal-phosphate-dependent aminotransferase family.</text>
</comment>
<dbReference type="OrthoDB" id="1732691at2759"/>
<evidence type="ECO:0000313" key="13">
    <source>
        <dbReference type="Proteomes" id="UP001153712"/>
    </source>
</evidence>
<dbReference type="GO" id="GO:0005739">
    <property type="term" value="C:mitochondrion"/>
    <property type="evidence" value="ECO:0007669"/>
    <property type="project" value="TreeGrafter"/>
</dbReference>
<dbReference type="Gene3D" id="3.30.470.10">
    <property type="match status" value="1"/>
</dbReference>
<sequence>MSVITTKQSVCKWLLKHQHKLKQAIRACSLQVKEAPQLDELPNERYEIESDISFKYEHLSTKLADPGLLRSKPDVSDLKFGHYFTDHMLKIYYHEKLGGWQKPKILPFQNLQLHPAARCLHYALELFEGSKVYRGVDGKIRWFRPDLNMARMNRSAEKIGLPTFNPEELIKCIKRLLQIDQEWIPHSEKASLYIRPTFIAIDGTLGVAKSESSLLYVILSPVGSYWAGGQKEDVSLLADPQFTRAWPGGCGSSKVGSNYAPTIKVQAEAQKRGLQQVLWLYGPEHFLTEVGTMNIFMIYKDDNGDTVMITPPLNELILPGVIRDSIIRIASQDKTIRVEERMFTMREVCNIQKKGRLMEMFGAGTACIVTPVSSIEYLGNVIHIPTMEQPNPIYRKFRDYLSAIQYGHIEHPWGMVIS</sequence>
<comment type="catalytic activity">
    <reaction evidence="11">
        <text>L-valine + 2-oxoglutarate = 3-methyl-2-oxobutanoate + L-glutamate</text>
        <dbReference type="Rhea" id="RHEA:24813"/>
        <dbReference type="ChEBI" id="CHEBI:11851"/>
        <dbReference type="ChEBI" id="CHEBI:16810"/>
        <dbReference type="ChEBI" id="CHEBI:29985"/>
        <dbReference type="ChEBI" id="CHEBI:57762"/>
        <dbReference type="EC" id="2.6.1.42"/>
    </reaction>
</comment>
<name>A0A9N9XWM1_PHYSR</name>
<dbReference type="EC" id="2.6.1.42" evidence="11"/>
<dbReference type="CDD" id="cd01557">
    <property type="entry name" value="BCAT_beta_family"/>
    <property type="match status" value="1"/>
</dbReference>
<dbReference type="GO" id="GO:0004084">
    <property type="term" value="F:branched-chain-amino-acid transaminase activity"/>
    <property type="evidence" value="ECO:0007669"/>
    <property type="project" value="UniProtKB-EC"/>
</dbReference>
<dbReference type="EMBL" id="OU900102">
    <property type="protein sequence ID" value="CAG9864946.1"/>
    <property type="molecule type" value="Genomic_DNA"/>
</dbReference>
<evidence type="ECO:0000256" key="1">
    <source>
        <dbReference type="ARBA" id="ARBA00001933"/>
    </source>
</evidence>
<keyword evidence="4 11" id="KW-0028">Amino-acid biosynthesis</keyword>
<evidence type="ECO:0000256" key="2">
    <source>
        <dbReference type="ARBA" id="ARBA00009320"/>
    </source>
</evidence>
<evidence type="ECO:0000256" key="3">
    <source>
        <dbReference type="ARBA" id="ARBA00022576"/>
    </source>
</evidence>
<evidence type="ECO:0000256" key="8">
    <source>
        <dbReference type="PIRSR" id="PIRSR006468-1"/>
    </source>
</evidence>
<evidence type="ECO:0000256" key="5">
    <source>
        <dbReference type="ARBA" id="ARBA00022679"/>
    </source>
</evidence>
<dbReference type="InterPro" id="IPR033939">
    <property type="entry name" value="BCAT_family"/>
</dbReference>
<dbReference type="InterPro" id="IPR001544">
    <property type="entry name" value="Aminotrans_IV"/>
</dbReference>
<dbReference type="SUPFAM" id="SSF56752">
    <property type="entry name" value="D-aminoacid aminotransferase-like PLP-dependent enzymes"/>
    <property type="match status" value="1"/>
</dbReference>
<dbReference type="NCBIfam" id="TIGR01123">
    <property type="entry name" value="ilvE_II"/>
    <property type="match status" value="1"/>
</dbReference>
<evidence type="ECO:0000256" key="10">
    <source>
        <dbReference type="RuleBase" id="RU004516"/>
    </source>
</evidence>
<keyword evidence="5 11" id="KW-0808">Transferase</keyword>
<protein>
    <recommendedName>
        <fullName evidence="11">Branched-chain-amino-acid aminotransferase</fullName>
        <ecNumber evidence="11">2.6.1.42</ecNumber>
    </recommendedName>
</protein>
<comment type="catalytic activity">
    <reaction evidence="11">
        <text>L-leucine + 2-oxoglutarate = 4-methyl-2-oxopentanoate + L-glutamate</text>
        <dbReference type="Rhea" id="RHEA:18321"/>
        <dbReference type="ChEBI" id="CHEBI:16810"/>
        <dbReference type="ChEBI" id="CHEBI:17865"/>
        <dbReference type="ChEBI" id="CHEBI:29985"/>
        <dbReference type="ChEBI" id="CHEBI:57427"/>
        <dbReference type="EC" id="2.6.1.42"/>
    </reaction>
</comment>
<dbReference type="InterPro" id="IPR018300">
    <property type="entry name" value="Aminotrans_IV_CS"/>
</dbReference>
<keyword evidence="3 11" id="KW-0032">Aminotransferase</keyword>
<organism evidence="12 13">
    <name type="scientific">Phyllotreta striolata</name>
    <name type="common">Striped flea beetle</name>
    <name type="synonym">Crioceris striolata</name>
    <dbReference type="NCBI Taxonomy" id="444603"/>
    <lineage>
        <taxon>Eukaryota</taxon>
        <taxon>Metazoa</taxon>
        <taxon>Ecdysozoa</taxon>
        <taxon>Arthropoda</taxon>
        <taxon>Hexapoda</taxon>
        <taxon>Insecta</taxon>
        <taxon>Pterygota</taxon>
        <taxon>Neoptera</taxon>
        <taxon>Endopterygota</taxon>
        <taxon>Coleoptera</taxon>
        <taxon>Polyphaga</taxon>
        <taxon>Cucujiformia</taxon>
        <taxon>Chrysomeloidea</taxon>
        <taxon>Chrysomelidae</taxon>
        <taxon>Galerucinae</taxon>
        <taxon>Alticini</taxon>
        <taxon>Phyllotreta</taxon>
    </lineage>
</organism>
<evidence type="ECO:0000313" key="12">
    <source>
        <dbReference type="EMBL" id="CAG9864946.1"/>
    </source>
</evidence>
<dbReference type="GO" id="GO:0009098">
    <property type="term" value="P:L-leucine biosynthetic process"/>
    <property type="evidence" value="ECO:0007669"/>
    <property type="project" value="TreeGrafter"/>
</dbReference>
<dbReference type="AlphaFoldDB" id="A0A9N9XWM1"/>
<accession>A0A9N9XWM1</accession>
<dbReference type="PROSITE" id="PS00770">
    <property type="entry name" value="AA_TRANSFER_CLASS_4"/>
    <property type="match status" value="1"/>
</dbReference>
<dbReference type="Pfam" id="PF01063">
    <property type="entry name" value="Aminotran_4"/>
    <property type="match status" value="1"/>
</dbReference>
<keyword evidence="7 11" id="KW-0100">Branched-chain amino acid biosynthesis</keyword>
<keyword evidence="6 10" id="KW-0663">Pyridoxal phosphate</keyword>
<evidence type="ECO:0000256" key="9">
    <source>
        <dbReference type="RuleBase" id="RU004106"/>
    </source>
</evidence>
<keyword evidence="13" id="KW-1185">Reference proteome</keyword>
<dbReference type="InterPro" id="IPR036038">
    <property type="entry name" value="Aminotransferase-like"/>
</dbReference>
<dbReference type="InterPro" id="IPR005786">
    <property type="entry name" value="B_amino_transII"/>
</dbReference>
<dbReference type="PIRSF" id="PIRSF006468">
    <property type="entry name" value="BCAT1"/>
    <property type="match status" value="1"/>
</dbReference>
<dbReference type="FunFam" id="3.30.470.10:FF:000002">
    <property type="entry name" value="Branched-chain-amino-acid aminotransferase"/>
    <property type="match status" value="1"/>
</dbReference>
<evidence type="ECO:0000256" key="4">
    <source>
        <dbReference type="ARBA" id="ARBA00022605"/>
    </source>
</evidence>
<feature type="modified residue" description="N6-(pyridoxal phosphate)lysine" evidence="8">
    <location>
        <position position="254"/>
    </location>
</feature>
<evidence type="ECO:0000256" key="11">
    <source>
        <dbReference type="RuleBase" id="RU004517"/>
    </source>
</evidence>
<dbReference type="InterPro" id="IPR043132">
    <property type="entry name" value="BCAT-like_C"/>
</dbReference>
<evidence type="ECO:0000256" key="7">
    <source>
        <dbReference type="ARBA" id="ARBA00023304"/>
    </source>
</evidence>
<evidence type="ECO:0000256" key="6">
    <source>
        <dbReference type="ARBA" id="ARBA00022898"/>
    </source>
</evidence>
<comment type="cofactor">
    <cofactor evidence="1 10">
        <name>pyridoxal 5'-phosphate</name>
        <dbReference type="ChEBI" id="CHEBI:597326"/>
    </cofactor>
</comment>
<dbReference type="PANTHER" id="PTHR11825">
    <property type="entry name" value="SUBGROUP IIII AMINOTRANSFERASE"/>
    <property type="match status" value="1"/>
</dbReference>
<gene>
    <name evidence="12" type="ORF">PHYEVI_LOCUS11192</name>
</gene>
<dbReference type="Proteomes" id="UP001153712">
    <property type="component" value="Chromosome 9"/>
</dbReference>
<dbReference type="Gene3D" id="3.20.10.10">
    <property type="entry name" value="D-amino Acid Aminotransferase, subunit A, domain 2"/>
    <property type="match status" value="1"/>
</dbReference>
<dbReference type="NCBIfam" id="NF009897">
    <property type="entry name" value="PRK13357.1"/>
    <property type="match status" value="1"/>
</dbReference>
<dbReference type="InterPro" id="IPR043131">
    <property type="entry name" value="BCAT-like_N"/>
</dbReference>
<proteinExistence type="inferred from homology"/>
<reference evidence="12" key="1">
    <citation type="submission" date="2022-01" db="EMBL/GenBank/DDBJ databases">
        <authorList>
            <person name="King R."/>
        </authorList>
    </citation>
    <scope>NUCLEOTIDE SEQUENCE</scope>
</reference>
<dbReference type="GO" id="GO:0009099">
    <property type="term" value="P:L-valine biosynthetic process"/>
    <property type="evidence" value="ECO:0007669"/>
    <property type="project" value="TreeGrafter"/>
</dbReference>
<comment type="catalytic activity">
    <reaction evidence="11">
        <text>L-isoleucine + 2-oxoglutarate = (S)-3-methyl-2-oxopentanoate + L-glutamate</text>
        <dbReference type="Rhea" id="RHEA:24801"/>
        <dbReference type="ChEBI" id="CHEBI:16810"/>
        <dbReference type="ChEBI" id="CHEBI:29985"/>
        <dbReference type="ChEBI" id="CHEBI:35146"/>
        <dbReference type="ChEBI" id="CHEBI:58045"/>
        <dbReference type="EC" id="2.6.1.42"/>
    </reaction>
</comment>
<dbReference type="PANTHER" id="PTHR11825:SF44">
    <property type="entry name" value="BRANCHED-CHAIN-AMINO-ACID AMINOTRANSFERASE"/>
    <property type="match status" value="1"/>
</dbReference>